<evidence type="ECO:0000313" key="2">
    <source>
        <dbReference type="EMBL" id="KAJ6430186.1"/>
    </source>
</evidence>
<dbReference type="Proteomes" id="UP001162972">
    <property type="component" value="Chromosome 8"/>
</dbReference>
<accession>A0AAD6KVA9</accession>
<protein>
    <submittedName>
        <fullName evidence="2">Uncharacterized protein</fullName>
    </submittedName>
</protein>
<organism evidence="2 3">
    <name type="scientific">Salix udensis</name>
    <dbReference type="NCBI Taxonomy" id="889485"/>
    <lineage>
        <taxon>Eukaryota</taxon>
        <taxon>Viridiplantae</taxon>
        <taxon>Streptophyta</taxon>
        <taxon>Embryophyta</taxon>
        <taxon>Tracheophyta</taxon>
        <taxon>Spermatophyta</taxon>
        <taxon>Magnoliopsida</taxon>
        <taxon>eudicotyledons</taxon>
        <taxon>Gunneridae</taxon>
        <taxon>Pentapetalae</taxon>
        <taxon>rosids</taxon>
        <taxon>fabids</taxon>
        <taxon>Malpighiales</taxon>
        <taxon>Salicaceae</taxon>
        <taxon>Saliceae</taxon>
        <taxon>Salix</taxon>
    </lineage>
</organism>
<reference evidence="2 3" key="1">
    <citation type="journal article" date="2023" name="Int. J. Mol. Sci.">
        <title>De Novo Assembly and Annotation of 11 Diverse Shrub Willow (Salix) Genomes Reveals Novel Gene Organization in Sex-Linked Regions.</title>
        <authorList>
            <person name="Hyden B."/>
            <person name="Feng K."/>
            <person name="Yates T.B."/>
            <person name="Jawdy S."/>
            <person name="Cereghino C."/>
            <person name="Smart L.B."/>
            <person name="Muchero W."/>
        </authorList>
    </citation>
    <scope>NUCLEOTIDE SEQUENCE [LARGE SCALE GENOMIC DNA]</scope>
    <source>
        <tissue evidence="2">Shoot tip</tissue>
    </source>
</reference>
<feature type="region of interest" description="Disordered" evidence="1">
    <location>
        <begin position="1"/>
        <end position="22"/>
    </location>
</feature>
<gene>
    <name evidence="2" type="ORF">OIU84_021571</name>
</gene>
<evidence type="ECO:0000313" key="3">
    <source>
        <dbReference type="Proteomes" id="UP001162972"/>
    </source>
</evidence>
<keyword evidence="3" id="KW-1185">Reference proteome</keyword>
<evidence type="ECO:0000256" key="1">
    <source>
        <dbReference type="SAM" id="MobiDB-lite"/>
    </source>
</evidence>
<dbReference type="AlphaFoldDB" id="A0AAD6KVA9"/>
<sequence length="100" mass="11304">MTMLSFSKDQERSLLRSSSRPEMISATGFPLHDLISFANLASEKTLLNKDGQKRMETQMNCQRMDESGGMNQTSSDFVIDLFKRDFDALTSASKKDDRAD</sequence>
<dbReference type="EMBL" id="JAPFFJ010000004">
    <property type="protein sequence ID" value="KAJ6430186.1"/>
    <property type="molecule type" value="Genomic_DNA"/>
</dbReference>
<proteinExistence type="predicted"/>
<name>A0AAD6KVA9_9ROSI</name>
<comment type="caution">
    <text evidence="2">The sequence shown here is derived from an EMBL/GenBank/DDBJ whole genome shotgun (WGS) entry which is preliminary data.</text>
</comment>